<comment type="similarity">
    <text evidence="2 11">Belongs to the class-II aminoacyl-tRNA synthetase family. Phe-tRNA synthetase alpha subunit type 2 subfamily.</text>
</comment>
<dbReference type="InterPro" id="IPR045864">
    <property type="entry name" value="aa-tRNA-synth_II/BPL/LPL"/>
</dbReference>
<dbReference type="NCBIfam" id="NF003210">
    <property type="entry name" value="PRK04172.1"/>
    <property type="match status" value="1"/>
</dbReference>
<dbReference type="InterPro" id="IPR022917">
    <property type="entry name" value="Phe_tRNA_ligase_alpha_bac/arc"/>
</dbReference>
<evidence type="ECO:0000256" key="4">
    <source>
        <dbReference type="ARBA" id="ARBA00022598"/>
    </source>
</evidence>
<evidence type="ECO:0000313" key="13">
    <source>
        <dbReference type="EMBL" id="BBD71685.1"/>
    </source>
</evidence>
<keyword evidence="5 11" id="KW-0479">Metal-binding</keyword>
<feature type="binding site" evidence="11">
    <location>
        <begin position="347"/>
        <end position="349"/>
    </location>
    <ligand>
        <name>L-phenylalanine</name>
        <dbReference type="ChEBI" id="CHEBI:58095"/>
    </ligand>
</feature>
<dbReference type="GO" id="GO:0005737">
    <property type="term" value="C:cytoplasm"/>
    <property type="evidence" value="ECO:0007669"/>
    <property type="project" value="UniProtKB-SubCell"/>
</dbReference>
<keyword evidence="15" id="KW-1185">Reference proteome</keyword>
<dbReference type="PANTHER" id="PTHR11538:SF40">
    <property type="entry name" value="PHENYLALANINE--TRNA LIGASE ALPHA SUBUNIT"/>
    <property type="match status" value="1"/>
</dbReference>
<keyword evidence="8 11" id="KW-0460">Magnesium</keyword>
<proteinExistence type="inferred from homology"/>
<organism evidence="13 15">
    <name type="scientific">Sulfodiicoccus acidiphilus</name>
    <dbReference type="NCBI Taxonomy" id="1670455"/>
    <lineage>
        <taxon>Archaea</taxon>
        <taxon>Thermoproteota</taxon>
        <taxon>Thermoprotei</taxon>
        <taxon>Sulfolobales</taxon>
        <taxon>Sulfolobaceae</taxon>
        <taxon>Sulfodiicoccus</taxon>
    </lineage>
</organism>
<reference evidence="15" key="2">
    <citation type="submission" date="2018-04" db="EMBL/GenBank/DDBJ databases">
        <title>Complete genome sequence of Sulfodiicoccus acidiphilus strain HS-1.</title>
        <authorList>
            <person name="Sakai H.D."/>
            <person name="Kurosawa N."/>
        </authorList>
    </citation>
    <scope>NUCLEOTIDE SEQUENCE [LARGE SCALE GENOMIC DNA]</scope>
    <source>
        <strain evidence="15">HS-1</strain>
    </source>
</reference>
<dbReference type="AlphaFoldDB" id="A0A348B0I3"/>
<feature type="binding site" evidence="11">
    <location>
        <position position="308"/>
    </location>
    <ligand>
        <name>L-phenylalanine</name>
        <dbReference type="ChEBI" id="CHEBI:58095"/>
    </ligand>
</feature>
<dbReference type="GO" id="GO:0004826">
    <property type="term" value="F:phenylalanine-tRNA ligase activity"/>
    <property type="evidence" value="ECO:0007669"/>
    <property type="project" value="UniProtKB-UniRule"/>
</dbReference>
<dbReference type="Gene3D" id="1.10.10.10">
    <property type="entry name" value="Winged helix-like DNA-binding domain superfamily/Winged helix DNA-binding domain"/>
    <property type="match status" value="1"/>
</dbReference>
<dbReference type="Proteomes" id="UP000276741">
    <property type="component" value="Chromosome"/>
</dbReference>
<dbReference type="InterPro" id="IPR004529">
    <property type="entry name" value="Phe-tRNA-synth_IIc_asu"/>
</dbReference>
<dbReference type="Pfam" id="PF01978">
    <property type="entry name" value="TrmB"/>
    <property type="match status" value="1"/>
</dbReference>
<dbReference type="InterPro" id="IPR002831">
    <property type="entry name" value="Tscrpt_reg_TrmB_N"/>
</dbReference>
<dbReference type="NCBIfam" id="TIGR00468">
    <property type="entry name" value="pheS"/>
    <property type="match status" value="1"/>
</dbReference>
<dbReference type="GO" id="GO:0000287">
    <property type="term" value="F:magnesium ion binding"/>
    <property type="evidence" value="ECO:0007669"/>
    <property type="project" value="UniProtKB-UniRule"/>
</dbReference>
<evidence type="ECO:0000256" key="1">
    <source>
        <dbReference type="ARBA" id="ARBA00004496"/>
    </source>
</evidence>
<dbReference type="EMBL" id="BMQS01000001">
    <property type="protein sequence ID" value="GGT86614.1"/>
    <property type="molecule type" value="Genomic_DNA"/>
</dbReference>
<gene>
    <name evidence="11" type="primary">pheS</name>
    <name evidence="14" type="ORF">GCM10007116_00720</name>
    <name evidence="13" type="ORF">HS1genome_0074</name>
</gene>
<comment type="subcellular location">
    <subcellularLocation>
        <location evidence="1 11">Cytoplasm</location>
    </subcellularLocation>
</comment>
<dbReference type="Pfam" id="PF01409">
    <property type="entry name" value="tRNA-synt_2d"/>
    <property type="match status" value="1"/>
</dbReference>
<dbReference type="Proteomes" id="UP000616143">
    <property type="component" value="Unassembled WGS sequence"/>
</dbReference>
<comment type="subunit">
    <text evidence="11">Tetramer of two alpha and two beta subunits.</text>
</comment>
<evidence type="ECO:0000256" key="9">
    <source>
        <dbReference type="ARBA" id="ARBA00022917"/>
    </source>
</evidence>
<comment type="caution">
    <text evidence="11">Lacks conserved residue(s) required for the propagation of feature annotation.</text>
</comment>
<evidence type="ECO:0000256" key="11">
    <source>
        <dbReference type="HAMAP-Rule" id="MF_00282"/>
    </source>
</evidence>
<sequence>MLTELERQVLRYLKDRGEVGAEELENALSLPKSTLMSVLESLKSKGYLELEERIDKVYELTEEGRRRIEEGLPEDRLVNWLAGRPRTIAEVKAFMREDFEIALGWARRKRLVEVKDGLIVPKVDRANSEEAVALHSLPGKLAQEIASVLKLRNLVKEKEIRSLRVRGLKFEEDEKSVTFLTTELLVGGKWRDVKFRPYNVEAMPPPFYIGKKHFFVQFLEHIRDVLVSMGFTEVKSDYVELEFFNFDLLFQPQDHPAREIHDSLALPGVGKVSDAKLLERVKEMHERNWKYRWSEEVTSRIMLRSQATATTARTLASRPTPPVRTFTVGKVFRYDTIDATHLPEFFQLDGLIVEEGYNFRRLLGTLSEIFRRIGIERVRFKPAYFPFTEPSVEAYGFMEGLGWVEVCGAGLLRDEIMLAAGVQGVAGAWGIGLDRLAMMFSGVKDIRELYSQDLRYLRNRKVSWQW</sequence>
<keyword evidence="10 11" id="KW-0030">Aminoacyl-tRNA synthetase</keyword>
<keyword evidence="4 11" id="KW-0436">Ligase</keyword>
<evidence type="ECO:0000256" key="8">
    <source>
        <dbReference type="ARBA" id="ARBA00022842"/>
    </source>
</evidence>
<protein>
    <recommendedName>
        <fullName evidence="11">Phenylalanine--tRNA ligase alpha subunit</fullName>
        <ecNumber evidence="11">6.1.1.20</ecNumber>
    </recommendedName>
    <alternativeName>
        <fullName evidence="11">Phenylalanyl-tRNA synthetase alpha subunit</fullName>
        <shortName evidence="11">PheRS</shortName>
    </alternativeName>
</protein>
<keyword evidence="3 11" id="KW-0963">Cytoplasm</keyword>
<dbReference type="CDD" id="cd00496">
    <property type="entry name" value="PheRS_alpha_core"/>
    <property type="match status" value="1"/>
</dbReference>
<comment type="catalytic activity">
    <reaction evidence="11">
        <text>tRNA(Phe) + L-phenylalanine + ATP = L-phenylalanyl-tRNA(Phe) + AMP + diphosphate + H(+)</text>
        <dbReference type="Rhea" id="RHEA:19413"/>
        <dbReference type="Rhea" id="RHEA-COMP:9668"/>
        <dbReference type="Rhea" id="RHEA-COMP:9699"/>
        <dbReference type="ChEBI" id="CHEBI:15378"/>
        <dbReference type="ChEBI" id="CHEBI:30616"/>
        <dbReference type="ChEBI" id="CHEBI:33019"/>
        <dbReference type="ChEBI" id="CHEBI:58095"/>
        <dbReference type="ChEBI" id="CHEBI:78442"/>
        <dbReference type="ChEBI" id="CHEBI:78531"/>
        <dbReference type="ChEBI" id="CHEBI:456215"/>
        <dbReference type="EC" id="6.1.1.20"/>
    </reaction>
</comment>
<evidence type="ECO:0000313" key="15">
    <source>
        <dbReference type="Proteomes" id="UP000276741"/>
    </source>
</evidence>
<dbReference type="OrthoDB" id="372178at2157"/>
<evidence type="ECO:0000259" key="12">
    <source>
        <dbReference type="PROSITE" id="PS50862"/>
    </source>
</evidence>
<dbReference type="GO" id="GO:0006432">
    <property type="term" value="P:phenylalanyl-tRNA aminoacylation"/>
    <property type="evidence" value="ECO:0007669"/>
    <property type="project" value="UniProtKB-UniRule"/>
</dbReference>
<dbReference type="GO" id="GO:0005524">
    <property type="term" value="F:ATP binding"/>
    <property type="evidence" value="ECO:0007669"/>
    <property type="project" value="UniProtKB-UniRule"/>
</dbReference>
<comment type="cofactor">
    <cofactor evidence="11">
        <name>Mg(2+)</name>
        <dbReference type="ChEBI" id="CHEBI:18420"/>
    </cofactor>
    <text evidence="11">Binds 2 magnesium ions per tetramer.</text>
</comment>
<evidence type="ECO:0000256" key="3">
    <source>
        <dbReference type="ARBA" id="ARBA00022490"/>
    </source>
</evidence>
<evidence type="ECO:0000256" key="6">
    <source>
        <dbReference type="ARBA" id="ARBA00022741"/>
    </source>
</evidence>
<evidence type="ECO:0000256" key="5">
    <source>
        <dbReference type="ARBA" id="ARBA00022723"/>
    </source>
</evidence>
<evidence type="ECO:0000313" key="14">
    <source>
        <dbReference type="EMBL" id="GGT86614.1"/>
    </source>
</evidence>
<dbReference type="InterPro" id="IPR002319">
    <property type="entry name" value="Phenylalanyl-tRNA_Synthase"/>
</dbReference>
<reference evidence="14" key="1">
    <citation type="journal article" date="2014" name="Int. J. Syst. Evol. Microbiol.">
        <title>Complete genome sequence of Corynebacterium casei LMG S-19264T (=DSM 44701T), isolated from a smear-ripened cheese.</title>
        <authorList>
            <consortium name="US DOE Joint Genome Institute (JGI-PGF)"/>
            <person name="Walter F."/>
            <person name="Albersmeier A."/>
            <person name="Kalinowski J."/>
            <person name="Ruckert C."/>
        </authorList>
    </citation>
    <scope>NUCLEOTIDE SEQUENCE</scope>
    <source>
        <strain evidence="14">JCM 31740</strain>
    </source>
</reference>
<dbReference type="GO" id="GO:0000049">
    <property type="term" value="F:tRNA binding"/>
    <property type="evidence" value="ECO:0007669"/>
    <property type="project" value="InterPro"/>
</dbReference>
<dbReference type="RefSeq" id="WP_126449018.1">
    <property type="nucleotide sequence ID" value="NZ_AP018553.1"/>
</dbReference>
<reference evidence="14" key="4">
    <citation type="submission" date="2020-09" db="EMBL/GenBank/DDBJ databases">
        <authorList>
            <person name="Sun Q."/>
            <person name="Ohkuma M."/>
        </authorList>
    </citation>
    <scope>NUCLEOTIDE SEQUENCE</scope>
    <source>
        <strain evidence="14">JCM 31740</strain>
    </source>
</reference>
<dbReference type="PROSITE" id="PS50862">
    <property type="entry name" value="AA_TRNA_LIGASE_II"/>
    <property type="match status" value="1"/>
</dbReference>
<reference evidence="13" key="3">
    <citation type="journal article" date="2019" name="BMC Res. Notes">
        <title>Complete genome sequence of the Sulfodiicoccus acidiphilus strain HS-1T, the first crenarchaeon that lacks polB3, isolated from an acidic hot spring in Ohwaku-dani, Hakone, Japan.</title>
        <authorList>
            <person name="Sakai H.D."/>
            <person name="Kurosawa N."/>
        </authorList>
    </citation>
    <scope>NUCLEOTIDE SEQUENCE</scope>
    <source>
        <strain evidence="13">HS-1</strain>
    </source>
</reference>
<dbReference type="KEGG" id="sacd:HS1genome_0074"/>
<dbReference type="InterPro" id="IPR036388">
    <property type="entry name" value="WH-like_DNA-bd_sf"/>
</dbReference>
<dbReference type="InterPro" id="IPR036390">
    <property type="entry name" value="WH_DNA-bd_sf"/>
</dbReference>
<name>A0A348B0I3_9CREN</name>
<feature type="domain" description="Aminoacyl-transfer RNA synthetases class-II family profile" evidence="12">
    <location>
        <begin position="222"/>
        <end position="440"/>
    </location>
</feature>
<accession>A0A348B0I3</accession>
<dbReference type="PANTHER" id="PTHR11538">
    <property type="entry name" value="PHENYLALANYL-TRNA SYNTHETASE"/>
    <property type="match status" value="1"/>
</dbReference>
<dbReference type="SUPFAM" id="SSF55681">
    <property type="entry name" value="Class II aaRS and biotin synthetases"/>
    <property type="match status" value="1"/>
</dbReference>
<keyword evidence="6 11" id="KW-0547">Nucleotide-binding</keyword>
<dbReference type="Gene3D" id="3.30.930.10">
    <property type="entry name" value="Bira Bifunctional Protein, Domain 2"/>
    <property type="match status" value="1"/>
</dbReference>
<feature type="binding site" evidence="11">
    <location>
        <position position="387"/>
    </location>
    <ligand>
        <name>L-phenylalanine</name>
        <dbReference type="ChEBI" id="CHEBI:58095"/>
    </ligand>
</feature>
<dbReference type="HAMAP" id="MF_00282">
    <property type="entry name" value="Phe_tRNA_synth_alpha2"/>
    <property type="match status" value="1"/>
</dbReference>
<dbReference type="SUPFAM" id="SSF46785">
    <property type="entry name" value="Winged helix' DNA-binding domain"/>
    <property type="match status" value="1"/>
</dbReference>
<feature type="binding site" evidence="11">
    <location>
        <position position="389"/>
    </location>
    <ligand>
        <name>Mg(2+)</name>
        <dbReference type="ChEBI" id="CHEBI:18420"/>
        <note>ligand shared with heterodimeric partner</note>
    </ligand>
</feature>
<keyword evidence="9 11" id="KW-0648">Protein biosynthesis</keyword>
<dbReference type="EMBL" id="AP018553">
    <property type="protein sequence ID" value="BBD71685.1"/>
    <property type="molecule type" value="Genomic_DNA"/>
</dbReference>
<dbReference type="InterPro" id="IPR006195">
    <property type="entry name" value="aa-tRNA-synth_II"/>
</dbReference>
<dbReference type="GeneID" id="38665563"/>
<evidence type="ECO:0000256" key="7">
    <source>
        <dbReference type="ARBA" id="ARBA00022840"/>
    </source>
</evidence>
<evidence type="ECO:0000256" key="2">
    <source>
        <dbReference type="ARBA" id="ARBA00006703"/>
    </source>
</evidence>
<dbReference type="EC" id="6.1.1.20" evidence="11"/>
<keyword evidence="7 11" id="KW-0067">ATP-binding</keyword>
<evidence type="ECO:0000256" key="10">
    <source>
        <dbReference type="ARBA" id="ARBA00023146"/>
    </source>
</evidence>